<dbReference type="Proteomes" id="UP000316759">
    <property type="component" value="Unassembled WGS sequence"/>
</dbReference>
<organism evidence="1 2">
    <name type="scientific">Fasciola gigantica</name>
    <name type="common">Giant liver fluke</name>
    <dbReference type="NCBI Taxonomy" id="46835"/>
    <lineage>
        <taxon>Eukaryota</taxon>
        <taxon>Metazoa</taxon>
        <taxon>Spiralia</taxon>
        <taxon>Lophotrochozoa</taxon>
        <taxon>Platyhelminthes</taxon>
        <taxon>Trematoda</taxon>
        <taxon>Digenea</taxon>
        <taxon>Plagiorchiida</taxon>
        <taxon>Echinostomata</taxon>
        <taxon>Echinostomatoidea</taxon>
        <taxon>Fasciolidae</taxon>
        <taxon>Fasciola</taxon>
    </lineage>
</organism>
<keyword evidence="2" id="KW-1185">Reference proteome</keyword>
<evidence type="ECO:0000313" key="2">
    <source>
        <dbReference type="Proteomes" id="UP000316759"/>
    </source>
</evidence>
<name>A0A504Y980_FASGI</name>
<sequence length="122" mass="13794">MIEITFPDRPNGQLIPAAKRPSQSRLSTGDLPDLILDEGDTIGWSSPNHIRYRRARSVTELVVTPRAIRLLESQPNLVHSLVLYDAIAHLDNTCRRSYESLVRSLRAKISTFILQFCITLPV</sequence>
<evidence type="ECO:0000313" key="1">
    <source>
        <dbReference type="EMBL" id="TPP58102.1"/>
    </source>
</evidence>
<protein>
    <submittedName>
        <fullName evidence="1">Uncharacterized protein</fullName>
    </submittedName>
</protein>
<comment type="caution">
    <text evidence="1">The sequence shown here is derived from an EMBL/GenBank/DDBJ whole genome shotgun (WGS) entry which is preliminary data.</text>
</comment>
<accession>A0A504Y980</accession>
<dbReference type="EMBL" id="SUNJ01012367">
    <property type="protein sequence ID" value="TPP58102.1"/>
    <property type="molecule type" value="Genomic_DNA"/>
</dbReference>
<gene>
    <name evidence="1" type="ORF">FGIG_05788</name>
</gene>
<proteinExistence type="predicted"/>
<reference evidence="1 2" key="1">
    <citation type="submission" date="2019-04" db="EMBL/GenBank/DDBJ databases">
        <title>Annotation for the trematode Fasciola gigantica.</title>
        <authorList>
            <person name="Choi Y.-J."/>
        </authorList>
    </citation>
    <scope>NUCLEOTIDE SEQUENCE [LARGE SCALE GENOMIC DNA]</scope>
    <source>
        <strain evidence="1">Uganda_cow_1</strain>
    </source>
</reference>
<dbReference type="AlphaFoldDB" id="A0A504Y980"/>